<sequence>MAGVAIVLDLLRKNPGLNGQTLHSSGLFSSTVAASAAAASVAAGTPFAARAFFGDSVSRVAFCDAGAAVNEDYISSLRTASGNIFLNDSLKYNTKEYNIELKPLFSAFHWRTLALTSLRSFLLFYLPLVEPRTNMEDDDEDFLQETPEERHLDLVVPFKKSVKQIVRETTVVTTRRILERLAVHYISQRMAWKLLKDVPKSATRKAQRGMSTPVYIFSVSRTTFRGHFLGILASWFVQVGIDIYRFVSSLSKSKEETSEVDKAEQIRILGKKVYGVTIRCGSSLIFASVGAGIGAALFRPSAGQWIGCALGDLAGPVVVAFCFPSSLGFDLGELQILLDIKEALLEKEVLVKNGVVEEGEKETESELLNGDGSGGGSGGGGGNCHFEDVEKETDSKNGLLEEATLVQNGVYGGEEEEEESELLNVDGSGGGGGGNFHFEEVEKEIESENGWFLEDEQVYRQEVEEEEEEEEDHTSTEELNKKFEDFIRRMKEEIRIEAQQQLIVVK</sequence>
<feature type="region of interest" description="Disordered" evidence="1">
    <location>
        <begin position="360"/>
        <end position="398"/>
    </location>
</feature>
<dbReference type="EMBL" id="OU503058">
    <property type="protein sequence ID" value="CAI9787785.1"/>
    <property type="molecule type" value="Genomic_DNA"/>
</dbReference>
<gene>
    <name evidence="2" type="ORF">FPE_LOCUS35215</name>
</gene>
<feature type="compositionally biased region" description="Acidic residues" evidence="1">
    <location>
        <begin position="463"/>
        <end position="472"/>
    </location>
</feature>
<reference evidence="2" key="1">
    <citation type="submission" date="2023-05" db="EMBL/GenBank/DDBJ databases">
        <authorList>
            <person name="Huff M."/>
        </authorList>
    </citation>
    <scope>NUCLEOTIDE SEQUENCE</scope>
</reference>
<organism evidence="2 3">
    <name type="scientific">Fraxinus pennsylvanica</name>
    <dbReference type="NCBI Taxonomy" id="56036"/>
    <lineage>
        <taxon>Eukaryota</taxon>
        <taxon>Viridiplantae</taxon>
        <taxon>Streptophyta</taxon>
        <taxon>Embryophyta</taxon>
        <taxon>Tracheophyta</taxon>
        <taxon>Spermatophyta</taxon>
        <taxon>Magnoliopsida</taxon>
        <taxon>eudicotyledons</taxon>
        <taxon>Gunneridae</taxon>
        <taxon>Pentapetalae</taxon>
        <taxon>asterids</taxon>
        <taxon>lamiids</taxon>
        <taxon>Lamiales</taxon>
        <taxon>Oleaceae</taxon>
        <taxon>Oleeae</taxon>
        <taxon>Fraxinus</taxon>
    </lineage>
</organism>
<accession>A0AAD2AL31</accession>
<evidence type="ECO:0000256" key="1">
    <source>
        <dbReference type="SAM" id="MobiDB-lite"/>
    </source>
</evidence>
<feature type="compositionally biased region" description="Gly residues" evidence="1">
    <location>
        <begin position="371"/>
        <end position="383"/>
    </location>
</feature>
<dbReference type="Proteomes" id="UP000834106">
    <property type="component" value="Chromosome 23"/>
</dbReference>
<dbReference type="PANTHER" id="PTHR36074:SF1">
    <property type="entry name" value="ISOPENTENYL-DIPHOSPHATE DELTA-ISOMERASE"/>
    <property type="match status" value="1"/>
</dbReference>
<feature type="region of interest" description="Disordered" evidence="1">
    <location>
        <begin position="460"/>
        <end position="480"/>
    </location>
</feature>
<protein>
    <submittedName>
        <fullName evidence="2">Uncharacterized protein</fullName>
    </submittedName>
</protein>
<name>A0AAD2AL31_9LAMI</name>
<feature type="compositionally biased region" description="Basic and acidic residues" evidence="1">
    <location>
        <begin position="385"/>
        <end position="395"/>
    </location>
</feature>
<evidence type="ECO:0000313" key="3">
    <source>
        <dbReference type="Proteomes" id="UP000834106"/>
    </source>
</evidence>
<dbReference type="AlphaFoldDB" id="A0AAD2AL31"/>
<proteinExistence type="predicted"/>
<keyword evidence="3" id="KW-1185">Reference proteome</keyword>
<dbReference type="PANTHER" id="PTHR36074">
    <property type="entry name" value="ISOPENTENYL-DIPHOSPHATE DELTA-ISOMERASE"/>
    <property type="match status" value="1"/>
</dbReference>
<evidence type="ECO:0000313" key="2">
    <source>
        <dbReference type="EMBL" id="CAI9787785.1"/>
    </source>
</evidence>